<sequence length="121" mass="14235">MNEEIKNDEAKVEEVNPADEYLNNYKEQKLAEFCVQKDKEIASRKEERQKLMEQISDMKDKAQKHDEIWKDINKLYDEIKKMSVDDFLKLYHKICNDISGNCSSTTTTISPNGINIRSSNW</sequence>
<proteinExistence type="predicted"/>
<keyword evidence="1" id="KW-0175">Coiled coil</keyword>
<reference evidence="2" key="1">
    <citation type="journal article" date="2021" name="Proc. Natl. Acad. Sci. U.S.A.">
        <title>A Catalog of Tens of Thousands of Viruses from Human Metagenomes Reveals Hidden Associations with Chronic Diseases.</title>
        <authorList>
            <person name="Tisza M.J."/>
            <person name="Buck C.B."/>
        </authorList>
    </citation>
    <scope>NUCLEOTIDE SEQUENCE</scope>
    <source>
        <strain evidence="2">Ct4be24</strain>
    </source>
</reference>
<name>A0A8S5QRK3_9CAUD</name>
<organism evidence="2">
    <name type="scientific">Siphoviridae sp. ct4be24</name>
    <dbReference type="NCBI Taxonomy" id="2826289"/>
    <lineage>
        <taxon>Viruses</taxon>
        <taxon>Duplodnaviria</taxon>
        <taxon>Heunggongvirae</taxon>
        <taxon>Uroviricota</taxon>
        <taxon>Caudoviricetes</taxon>
    </lineage>
</organism>
<dbReference type="EMBL" id="BK015714">
    <property type="protein sequence ID" value="DAE21634.1"/>
    <property type="molecule type" value="Genomic_DNA"/>
</dbReference>
<protein>
    <submittedName>
        <fullName evidence="2">Uncharacterized protein</fullName>
    </submittedName>
</protein>
<feature type="coiled-coil region" evidence="1">
    <location>
        <begin position="41"/>
        <end position="68"/>
    </location>
</feature>
<accession>A0A8S5QRK3</accession>
<evidence type="ECO:0000313" key="2">
    <source>
        <dbReference type="EMBL" id="DAE21634.1"/>
    </source>
</evidence>
<evidence type="ECO:0000256" key="1">
    <source>
        <dbReference type="SAM" id="Coils"/>
    </source>
</evidence>